<evidence type="ECO:0000256" key="1">
    <source>
        <dbReference type="SAM" id="MobiDB-lite"/>
    </source>
</evidence>
<dbReference type="InParanoid" id="E4ZJT0"/>
<feature type="compositionally biased region" description="Polar residues" evidence="1">
    <location>
        <begin position="225"/>
        <end position="243"/>
    </location>
</feature>
<feature type="region of interest" description="Disordered" evidence="1">
    <location>
        <begin position="782"/>
        <end position="825"/>
    </location>
</feature>
<protein>
    <submittedName>
        <fullName evidence="2">Predicted protein</fullName>
    </submittedName>
</protein>
<feature type="compositionally biased region" description="Polar residues" evidence="1">
    <location>
        <begin position="802"/>
        <end position="813"/>
    </location>
</feature>
<feature type="compositionally biased region" description="Basic residues" evidence="1">
    <location>
        <begin position="731"/>
        <end position="746"/>
    </location>
</feature>
<dbReference type="AlphaFoldDB" id="E4ZJT0"/>
<feature type="compositionally biased region" description="Polar residues" evidence="1">
    <location>
        <begin position="665"/>
        <end position="677"/>
    </location>
</feature>
<evidence type="ECO:0000313" key="2">
    <source>
        <dbReference type="EMBL" id="CBX91365.1"/>
    </source>
</evidence>
<evidence type="ECO:0000313" key="3">
    <source>
        <dbReference type="Proteomes" id="UP000002668"/>
    </source>
</evidence>
<dbReference type="Proteomes" id="UP000002668">
    <property type="component" value="Genome"/>
</dbReference>
<dbReference type="VEuPathDB" id="FungiDB:LEMA_P068730.1"/>
<dbReference type="OMA" id="GIPFLWY"/>
<name>E4ZJT0_LEPMJ</name>
<feature type="compositionally biased region" description="Polar residues" evidence="1">
    <location>
        <begin position="109"/>
        <end position="124"/>
    </location>
</feature>
<feature type="region of interest" description="Disordered" evidence="1">
    <location>
        <begin position="371"/>
        <end position="407"/>
    </location>
</feature>
<accession>E4ZJT0</accession>
<feature type="region of interest" description="Disordered" evidence="1">
    <location>
        <begin position="199"/>
        <end position="292"/>
    </location>
</feature>
<feature type="region of interest" description="Disordered" evidence="1">
    <location>
        <begin position="1"/>
        <end position="29"/>
    </location>
</feature>
<feature type="compositionally biased region" description="Basic and acidic residues" evidence="1">
    <location>
        <begin position="814"/>
        <end position="825"/>
    </location>
</feature>
<feature type="compositionally biased region" description="Low complexity" evidence="1">
    <location>
        <begin position="253"/>
        <end position="266"/>
    </location>
</feature>
<feature type="region of interest" description="Disordered" evidence="1">
    <location>
        <begin position="447"/>
        <end position="484"/>
    </location>
</feature>
<proteinExistence type="predicted"/>
<feature type="compositionally biased region" description="Polar residues" evidence="1">
    <location>
        <begin position="447"/>
        <end position="461"/>
    </location>
</feature>
<dbReference type="OrthoDB" id="3795043at2759"/>
<keyword evidence="3" id="KW-1185">Reference proteome</keyword>
<feature type="region of interest" description="Disordered" evidence="1">
    <location>
        <begin position="728"/>
        <end position="758"/>
    </location>
</feature>
<feature type="region of interest" description="Disordered" evidence="1">
    <location>
        <begin position="109"/>
        <end position="166"/>
    </location>
</feature>
<feature type="region of interest" description="Disordered" evidence="1">
    <location>
        <begin position="657"/>
        <end position="680"/>
    </location>
</feature>
<reference evidence="3" key="1">
    <citation type="journal article" date="2011" name="Nat. Commun.">
        <title>Effector diversification within compartments of the Leptosphaeria maculans genome affected by Repeat-Induced Point mutations.</title>
        <authorList>
            <person name="Rouxel T."/>
            <person name="Grandaubert J."/>
            <person name="Hane J.K."/>
            <person name="Hoede C."/>
            <person name="van de Wouw A.P."/>
            <person name="Couloux A."/>
            <person name="Dominguez V."/>
            <person name="Anthouard V."/>
            <person name="Bally P."/>
            <person name="Bourras S."/>
            <person name="Cozijnsen A.J."/>
            <person name="Ciuffetti L.M."/>
            <person name="Degrave A."/>
            <person name="Dilmaghani A."/>
            <person name="Duret L."/>
            <person name="Fudal I."/>
            <person name="Goodwin S.B."/>
            <person name="Gout L."/>
            <person name="Glaser N."/>
            <person name="Linglin J."/>
            <person name="Kema G.H.J."/>
            <person name="Lapalu N."/>
            <person name="Lawrence C.B."/>
            <person name="May K."/>
            <person name="Meyer M."/>
            <person name="Ollivier B."/>
            <person name="Poulain J."/>
            <person name="Schoch C.L."/>
            <person name="Simon A."/>
            <person name="Spatafora J.W."/>
            <person name="Stachowiak A."/>
            <person name="Turgeon B.G."/>
            <person name="Tyler B.M."/>
            <person name="Vincent D."/>
            <person name="Weissenbach J."/>
            <person name="Amselem J."/>
            <person name="Quesneville H."/>
            <person name="Oliver R.P."/>
            <person name="Wincker P."/>
            <person name="Balesdent M.-H."/>
            <person name="Howlett B.J."/>
        </authorList>
    </citation>
    <scope>NUCLEOTIDE SEQUENCE [LARGE SCALE GENOMIC DNA]</scope>
    <source>
        <strain evidence="3">JN3 / isolate v23.1.3 / race Av1-4-5-6-7-8</strain>
    </source>
</reference>
<feature type="compositionally biased region" description="Low complexity" evidence="1">
    <location>
        <begin position="375"/>
        <end position="391"/>
    </location>
</feature>
<sequence>MSTLRPSEAGHPCIQRDATTDHSQMTSELAFTPRSVLNSEMHVEDASPFSGDSTSRNCDIEFPLYSRATLPMEIVREEDRIPIAITRCLSGSDAGTVHGHLEEDQLAHAQSHNTGHAGQPSYSPRKSLPSHWLPKSSGPNLATAQRSKERSHKKDSQSGSPIQVKTIRGARSAIDFRKSYDIESPTYLTKEALAAVENDMSSPTSADGLHRLRRSPSKPSWRSPATSPLRSSPSQHTTNNMKMSPTRAGLLKAGSTSGSHSRAASSVTTSCKTFHTANESPVRSPSGTELSFHSASEYPEDAQIPHLKLDTDVELLQSHRRHDSTSPVKQQAATVGKTKYTKPRLALHIPITGFIGDSDSAASPLVILGSSTTNPRSSSPDLPRLPSRIPRGTATAKSGSAYSATQSSLLKRAQSVRSLATKSSIQNIPFNEPHQIPLPETPVASSLRQVRTVNSSGSTPILSRHSARETTKPSHGLAGSLNGYSSSEIDESDQLTRLALEPVCLSVAYTHDSSRLPNCDGTEPGSRATSSATVKALPLLAKPAPTDSSITYGRKKADSHGVTIGTNSYRHTSKLPTITVMMTDNPDLIADLGSLNIRNSIENFELPSSRIKSPTDSSTRGRTVRYVSEIRIQTESQHSLRSSGSSELRATAPEFVPRSIVDKPIQSNQNGLPQSASEPPDVIPTDVSDPPQFQPAPWFPLDMSGLDKHGIPWFYYMNPVQVAYDQGFRNGRSKSPRKFKHKKQRHSLSSPTDVHNCMPDQNLPPCKAITAAPPLATMGQRLSSSELMPPSPIPDHRRQQESNENMTQSSSESLTHRAETRNDQMNDRDVPFARQLDHIAQQDVLVNNTNIERPHGPRIDFRSIQNVTREQESRNPRYTNYHTMFTRHGRYHHRHAGNGLYNGRGSVGVPMFATTPFPDPAPPQGRPPLGPGGRPVVIGTEACGMIDVVFAAELGGGWPCNTCAPDH</sequence>
<feature type="compositionally biased region" description="Basic and acidic residues" evidence="1">
    <location>
        <begin position="146"/>
        <end position="156"/>
    </location>
</feature>
<dbReference type="EMBL" id="FP929072">
    <property type="protein sequence ID" value="CBX91365.1"/>
    <property type="molecule type" value="Genomic_DNA"/>
</dbReference>
<feature type="compositionally biased region" description="Polar residues" evidence="1">
    <location>
        <begin position="267"/>
        <end position="292"/>
    </location>
</feature>
<gene>
    <name evidence="2" type="ORF">LEMA_P068730.1</name>
</gene>
<dbReference type="eggNOG" id="ENOG502R9FA">
    <property type="taxonomic scope" value="Eukaryota"/>
</dbReference>
<dbReference type="HOGENOM" id="CLU_303865_0_0_1"/>
<feature type="compositionally biased region" description="Polar residues" evidence="1">
    <location>
        <begin position="395"/>
        <end position="407"/>
    </location>
</feature>
<organism evidence="3">
    <name type="scientific">Leptosphaeria maculans (strain JN3 / isolate v23.1.3 / race Av1-4-5-6-7-8)</name>
    <name type="common">Blackleg fungus</name>
    <name type="synonym">Phoma lingam</name>
    <dbReference type="NCBI Taxonomy" id="985895"/>
    <lineage>
        <taxon>Eukaryota</taxon>
        <taxon>Fungi</taxon>
        <taxon>Dikarya</taxon>
        <taxon>Ascomycota</taxon>
        <taxon>Pezizomycotina</taxon>
        <taxon>Dothideomycetes</taxon>
        <taxon>Pleosporomycetidae</taxon>
        <taxon>Pleosporales</taxon>
        <taxon>Pleosporineae</taxon>
        <taxon>Leptosphaeriaceae</taxon>
        <taxon>Plenodomus</taxon>
        <taxon>Plenodomus lingam/Leptosphaeria maculans species complex</taxon>
    </lineage>
</organism>